<organism evidence="2 3">
    <name type="scientific">Kriegella aquimaris</name>
    <dbReference type="NCBI Taxonomy" id="192904"/>
    <lineage>
        <taxon>Bacteria</taxon>
        <taxon>Pseudomonadati</taxon>
        <taxon>Bacteroidota</taxon>
        <taxon>Flavobacteriia</taxon>
        <taxon>Flavobacteriales</taxon>
        <taxon>Flavobacteriaceae</taxon>
        <taxon>Kriegella</taxon>
    </lineage>
</organism>
<dbReference type="OrthoDB" id="1119488at2"/>
<proteinExistence type="predicted"/>
<keyword evidence="3" id="KW-1185">Reference proteome</keyword>
<dbReference type="RefSeq" id="WP_089884687.1">
    <property type="nucleotide sequence ID" value="NZ_FNGV01000001.1"/>
</dbReference>
<feature type="signal peptide" evidence="1">
    <location>
        <begin position="1"/>
        <end position="24"/>
    </location>
</feature>
<evidence type="ECO:0000313" key="3">
    <source>
        <dbReference type="Proteomes" id="UP000199440"/>
    </source>
</evidence>
<dbReference type="STRING" id="192904.SAMN04488514_101366"/>
<keyword evidence="1" id="KW-0732">Signal</keyword>
<dbReference type="InterPro" id="IPR046144">
    <property type="entry name" value="DUF6146"/>
</dbReference>
<evidence type="ECO:0000256" key="1">
    <source>
        <dbReference type="SAM" id="SignalP"/>
    </source>
</evidence>
<gene>
    <name evidence="2" type="ORF">SAMN04488514_101366</name>
</gene>
<name>A0A1G9J1M8_9FLAO</name>
<dbReference type="EMBL" id="FNGV01000001">
    <property type="protein sequence ID" value="SDL31379.1"/>
    <property type="molecule type" value="Genomic_DNA"/>
</dbReference>
<evidence type="ECO:0008006" key="4">
    <source>
        <dbReference type="Google" id="ProtNLM"/>
    </source>
</evidence>
<dbReference type="AlphaFoldDB" id="A0A1G9J1M8"/>
<evidence type="ECO:0000313" key="2">
    <source>
        <dbReference type="EMBL" id="SDL31379.1"/>
    </source>
</evidence>
<reference evidence="2 3" key="1">
    <citation type="submission" date="2016-10" db="EMBL/GenBank/DDBJ databases">
        <authorList>
            <person name="de Groot N.N."/>
        </authorList>
    </citation>
    <scope>NUCLEOTIDE SEQUENCE [LARGE SCALE GENOMIC DNA]</scope>
    <source>
        <strain evidence="2 3">DSM 19886</strain>
    </source>
</reference>
<feature type="chain" id="PRO_5011461357" description="Lipoprotein" evidence="1">
    <location>
        <begin position="25"/>
        <end position="153"/>
    </location>
</feature>
<dbReference type="PROSITE" id="PS51257">
    <property type="entry name" value="PROKAR_LIPOPROTEIN"/>
    <property type="match status" value="1"/>
</dbReference>
<sequence length="153" mass="18071">MKKIILKTAGLVLFIGLLTISSCGSTKEALAISDVEKKAFEQKKGDTIAIANEEAEYEIIIIEPGFDFWLKSVAKPKNYYSQSYLENRNRIYVTNWNQRVLQPQRYGANLYELQIDYDPNIDYGYEVNYKLYNYFIYFQRKYNQRLGPFFPRI</sequence>
<dbReference type="Proteomes" id="UP000199440">
    <property type="component" value="Unassembled WGS sequence"/>
</dbReference>
<dbReference type="Pfam" id="PF19643">
    <property type="entry name" value="DUF6146"/>
    <property type="match status" value="1"/>
</dbReference>
<protein>
    <recommendedName>
        <fullName evidence="4">Lipoprotein</fullName>
    </recommendedName>
</protein>
<accession>A0A1G9J1M8</accession>